<accession>A0A2P9HLX0</accession>
<organism evidence="1 2">
    <name type="scientific">Ochrobactrum soli</name>
    <dbReference type="NCBI Taxonomy" id="2448455"/>
    <lineage>
        <taxon>Bacteria</taxon>
        <taxon>Pseudomonadati</taxon>
        <taxon>Pseudomonadota</taxon>
        <taxon>Alphaproteobacteria</taxon>
        <taxon>Hyphomicrobiales</taxon>
        <taxon>Brucellaceae</taxon>
        <taxon>Brucella/Ochrobactrum group</taxon>
        <taxon>Ochrobactrum</taxon>
    </lineage>
</organism>
<dbReference type="EMBL" id="OOFM01000005">
    <property type="protein sequence ID" value="SPL65102.1"/>
    <property type="molecule type" value="Genomic_DNA"/>
</dbReference>
<name>A0A2P9HLX0_9HYPH</name>
<reference evidence="2" key="1">
    <citation type="submission" date="2017-12" db="EMBL/GenBank/DDBJ databases">
        <authorList>
            <person name="Diaz M."/>
        </authorList>
    </citation>
    <scope>NUCLEOTIDE SEQUENCE [LARGE SCALE GENOMIC DNA]</scope>
    <source>
        <strain evidence="2">FI11154</strain>
    </source>
</reference>
<evidence type="ECO:0000313" key="1">
    <source>
        <dbReference type="EMBL" id="SPL65102.1"/>
    </source>
</evidence>
<proteinExistence type="predicted"/>
<dbReference type="Proteomes" id="UP000246073">
    <property type="component" value="Unassembled WGS sequence"/>
</dbReference>
<gene>
    <name evidence="1" type="ORF">OHAE_969</name>
</gene>
<sequence>METDRTRILLARRKPCFFFAFALIATLAVSFPKSRAITH</sequence>
<dbReference type="AlphaFoldDB" id="A0A2P9HLX0"/>
<evidence type="ECO:0000313" key="2">
    <source>
        <dbReference type="Proteomes" id="UP000246073"/>
    </source>
</evidence>
<protein>
    <submittedName>
        <fullName evidence="1">Uncharacterized protein</fullName>
    </submittedName>
</protein>